<dbReference type="InterPro" id="IPR011009">
    <property type="entry name" value="Kinase-like_dom_sf"/>
</dbReference>
<keyword evidence="6" id="KW-0067">ATP-binding</keyword>
<evidence type="ECO:0000256" key="5">
    <source>
        <dbReference type="ARBA" id="ARBA00022777"/>
    </source>
</evidence>
<dbReference type="EC" id="2.7.11.1" evidence="1"/>
<dbReference type="AlphaFoldDB" id="A0A2B7WQU2"/>
<keyword evidence="4" id="KW-0547">Nucleotide-binding</keyword>
<gene>
    <name evidence="10" type="ORF">AJ80_09449</name>
</gene>
<evidence type="ECO:0000256" key="1">
    <source>
        <dbReference type="ARBA" id="ARBA00012513"/>
    </source>
</evidence>
<evidence type="ECO:0000256" key="7">
    <source>
        <dbReference type="ARBA" id="ARBA00047899"/>
    </source>
</evidence>
<evidence type="ECO:0000313" key="11">
    <source>
        <dbReference type="Proteomes" id="UP000224634"/>
    </source>
</evidence>
<dbReference type="GO" id="GO:0000245">
    <property type="term" value="P:spliceosomal complex assembly"/>
    <property type="evidence" value="ECO:0007669"/>
    <property type="project" value="TreeGrafter"/>
</dbReference>
<dbReference type="SMART" id="SM00220">
    <property type="entry name" value="S_TKc"/>
    <property type="match status" value="1"/>
</dbReference>
<dbReference type="GO" id="GO:0005634">
    <property type="term" value="C:nucleus"/>
    <property type="evidence" value="ECO:0007669"/>
    <property type="project" value="TreeGrafter"/>
</dbReference>
<sequence length="366" mass="42235">MARARYNESEQFITLKINNCNSHGANRERDIEKHIAQKNPSHRGHEIIRTCVESFEIAGPEGSHLCLAYEPMREPLWLLQRRFTDWSLPLPIVKAYVLMLLAGLDYLHSECKVVHTDLKLENILVTFEDQEVIEDFVKVQADLPMQYKTDPTSRNIYRRHNDFSPLKRLQNLPKIADFGLAARLDNREDIGIYPIQPGHYCSPEVILGCGWTFSTDIWNLGVLVWDLVERTELFRCVHDSQSCYDGKAHLAEMIALLGPPPKELLARSNAMQQYKWSNPIKNVEGKLSKKVIMVTTYITAKFLLLILLCFLHDNLIPTRQLNDTLPSSNEKERAEILSFVSQILTWLPEERKTARGLMEHPFLSLE</sequence>
<dbReference type="Proteomes" id="UP000224634">
    <property type="component" value="Unassembled WGS sequence"/>
</dbReference>
<dbReference type="GO" id="GO:0005524">
    <property type="term" value="F:ATP binding"/>
    <property type="evidence" value="ECO:0007669"/>
    <property type="project" value="UniProtKB-KW"/>
</dbReference>
<keyword evidence="2" id="KW-0723">Serine/threonine-protein kinase</keyword>
<dbReference type="PROSITE" id="PS50011">
    <property type="entry name" value="PROTEIN_KINASE_DOM"/>
    <property type="match status" value="1"/>
</dbReference>
<dbReference type="PANTHER" id="PTHR47634">
    <property type="entry name" value="PROTEIN KINASE DOMAIN-CONTAINING PROTEIN-RELATED"/>
    <property type="match status" value="1"/>
</dbReference>
<evidence type="ECO:0000256" key="3">
    <source>
        <dbReference type="ARBA" id="ARBA00022679"/>
    </source>
</evidence>
<dbReference type="Gene3D" id="3.30.200.20">
    <property type="entry name" value="Phosphorylase Kinase, domain 1"/>
    <property type="match status" value="1"/>
</dbReference>
<dbReference type="InterPro" id="IPR000719">
    <property type="entry name" value="Prot_kinase_dom"/>
</dbReference>
<feature type="domain" description="Protein kinase" evidence="9">
    <location>
        <begin position="1"/>
        <end position="363"/>
    </location>
</feature>
<dbReference type="GO" id="GO:0050684">
    <property type="term" value="P:regulation of mRNA processing"/>
    <property type="evidence" value="ECO:0007669"/>
    <property type="project" value="TreeGrafter"/>
</dbReference>
<name>A0A2B7WQU2_POLH7</name>
<dbReference type="EMBL" id="PDNA01000282">
    <property type="protein sequence ID" value="PGG98867.1"/>
    <property type="molecule type" value="Genomic_DNA"/>
</dbReference>
<protein>
    <recommendedName>
        <fullName evidence="1">non-specific serine/threonine protein kinase</fullName>
        <ecNumber evidence="1">2.7.11.1</ecNumber>
    </recommendedName>
</protein>
<reference evidence="10 11" key="1">
    <citation type="submission" date="2017-10" db="EMBL/GenBank/DDBJ databases">
        <title>Comparative genomics in systemic dimorphic fungi from Ajellomycetaceae.</title>
        <authorList>
            <person name="Munoz J.F."/>
            <person name="Mcewen J.G."/>
            <person name="Clay O.K."/>
            <person name="Cuomo C.A."/>
        </authorList>
    </citation>
    <scope>NUCLEOTIDE SEQUENCE [LARGE SCALE GENOMIC DNA]</scope>
    <source>
        <strain evidence="10 11">UAMH7299</strain>
    </source>
</reference>
<dbReference type="OrthoDB" id="5979581at2759"/>
<proteinExistence type="predicted"/>
<dbReference type="Gene3D" id="1.10.510.10">
    <property type="entry name" value="Transferase(Phosphotransferase) domain 1"/>
    <property type="match status" value="1"/>
</dbReference>
<evidence type="ECO:0000256" key="2">
    <source>
        <dbReference type="ARBA" id="ARBA00022527"/>
    </source>
</evidence>
<evidence type="ECO:0000256" key="8">
    <source>
        <dbReference type="ARBA" id="ARBA00048679"/>
    </source>
</evidence>
<dbReference type="PROSITE" id="PS00108">
    <property type="entry name" value="PROTEIN_KINASE_ST"/>
    <property type="match status" value="1"/>
</dbReference>
<keyword evidence="5 10" id="KW-0418">Kinase</keyword>
<dbReference type="PANTHER" id="PTHR47634:SF9">
    <property type="entry name" value="PROTEIN KINASE DOMAIN-CONTAINING PROTEIN-RELATED"/>
    <property type="match status" value="1"/>
</dbReference>
<dbReference type="InterPro" id="IPR051334">
    <property type="entry name" value="SRPK"/>
</dbReference>
<comment type="catalytic activity">
    <reaction evidence="7">
        <text>L-threonyl-[protein] + ATP = O-phospho-L-threonyl-[protein] + ADP + H(+)</text>
        <dbReference type="Rhea" id="RHEA:46608"/>
        <dbReference type="Rhea" id="RHEA-COMP:11060"/>
        <dbReference type="Rhea" id="RHEA-COMP:11605"/>
        <dbReference type="ChEBI" id="CHEBI:15378"/>
        <dbReference type="ChEBI" id="CHEBI:30013"/>
        <dbReference type="ChEBI" id="CHEBI:30616"/>
        <dbReference type="ChEBI" id="CHEBI:61977"/>
        <dbReference type="ChEBI" id="CHEBI:456216"/>
        <dbReference type="EC" id="2.7.11.1"/>
    </reaction>
</comment>
<dbReference type="GO" id="GO:0004674">
    <property type="term" value="F:protein serine/threonine kinase activity"/>
    <property type="evidence" value="ECO:0007669"/>
    <property type="project" value="UniProtKB-KW"/>
</dbReference>
<dbReference type="SUPFAM" id="SSF56112">
    <property type="entry name" value="Protein kinase-like (PK-like)"/>
    <property type="match status" value="1"/>
</dbReference>
<keyword evidence="3" id="KW-0808">Transferase</keyword>
<dbReference type="GO" id="GO:0005737">
    <property type="term" value="C:cytoplasm"/>
    <property type="evidence" value="ECO:0007669"/>
    <property type="project" value="TreeGrafter"/>
</dbReference>
<keyword evidence="11" id="KW-1185">Reference proteome</keyword>
<evidence type="ECO:0000256" key="4">
    <source>
        <dbReference type="ARBA" id="ARBA00022741"/>
    </source>
</evidence>
<dbReference type="Pfam" id="PF00069">
    <property type="entry name" value="Pkinase"/>
    <property type="match status" value="1"/>
</dbReference>
<organism evidence="10 11">
    <name type="scientific">Polytolypa hystricis (strain UAMH7299)</name>
    <dbReference type="NCBI Taxonomy" id="1447883"/>
    <lineage>
        <taxon>Eukaryota</taxon>
        <taxon>Fungi</taxon>
        <taxon>Dikarya</taxon>
        <taxon>Ascomycota</taxon>
        <taxon>Pezizomycotina</taxon>
        <taxon>Eurotiomycetes</taxon>
        <taxon>Eurotiomycetidae</taxon>
        <taxon>Onygenales</taxon>
        <taxon>Onygenales incertae sedis</taxon>
        <taxon>Polytolypa</taxon>
    </lineage>
</organism>
<accession>A0A2B7WQU2</accession>
<evidence type="ECO:0000256" key="6">
    <source>
        <dbReference type="ARBA" id="ARBA00022840"/>
    </source>
</evidence>
<evidence type="ECO:0000313" key="10">
    <source>
        <dbReference type="EMBL" id="PGG98867.1"/>
    </source>
</evidence>
<comment type="catalytic activity">
    <reaction evidence="8">
        <text>L-seryl-[protein] + ATP = O-phospho-L-seryl-[protein] + ADP + H(+)</text>
        <dbReference type="Rhea" id="RHEA:17989"/>
        <dbReference type="Rhea" id="RHEA-COMP:9863"/>
        <dbReference type="Rhea" id="RHEA-COMP:11604"/>
        <dbReference type="ChEBI" id="CHEBI:15378"/>
        <dbReference type="ChEBI" id="CHEBI:29999"/>
        <dbReference type="ChEBI" id="CHEBI:30616"/>
        <dbReference type="ChEBI" id="CHEBI:83421"/>
        <dbReference type="ChEBI" id="CHEBI:456216"/>
        <dbReference type="EC" id="2.7.11.1"/>
    </reaction>
</comment>
<evidence type="ECO:0000259" key="9">
    <source>
        <dbReference type="PROSITE" id="PS50011"/>
    </source>
</evidence>
<dbReference type="InterPro" id="IPR008271">
    <property type="entry name" value="Ser/Thr_kinase_AS"/>
</dbReference>
<comment type="caution">
    <text evidence="10">The sequence shown here is derived from an EMBL/GenBank/DDBJ whole genome shotgun (WGS) entry which is preliminary data.</text>
</comment>